<name>A0A822ZB41_NELNU</name>
<evidence type="ECO:0000313" key="1">
    <source>
        <dbReference type="EMBL" id="DAD41750.1"/>
    </source>
</evidence>
<evidence type="ECO:0000313" key="2">
    <source>
        <dbReference type="Proteomes" id="UP000607653"/>
    </source>
</evidence>
<sequence>MAGYRTTNRSNTDTSAEEQKYKLLCETEKIQLLGLSGILWRWVFALRSSDSLQFSFFSHGFHLVNIQQIKIEKIYSHSTVPPLCDLTIIPESFMYKHYHICGETKKRRNPFSFKLSFSKDLVKREIRVLEGQFGGINSTKNNKTQTQKPSEMILLSQSHADCSSRQSNLFITCIIEESSTDEMESPHRENITWVLQREANRALLAGCPPPLKKKRKREREMDFLWWRWTECQ</sequence>
<reference evidence="1 2" key="1">
    <citation type="journal article" date="2020" name="Mol. Biol. Evol.">
        <title>Distinct Expression and Methylation Patterns for Genes with Different Fates following a Single Whole-Genome Duplication in Flowering Plants.</title>
        <authorList>
            <person name="Shi T."/>
            <person name="Rahmani R.S."/>
            <person name="Gugger P.F."/>
            <person name="Wang M."/>
            <person name="Li H."/>
            <person name="Zhang Y."/>
            <person name="Li Z."/>
            <person name="Wang Q."/>
            <person name="Van de Peer Y."/>
            <person name="Marchal K."/>
            <person name="Chen J."/>
        </authorList>
    </citation>
    <scope>NUCLEOTIDE SEQUENCE [LARGE SCALE GENOMIC DNA]</scope>
    <source>
        <tissue evidence="1">Leaf</tissue>
    </source>
</reference>
<organism evidence="1 2">
    <name type="scientific">Nelumbo nucifera</name>
    <name type="common">Sacred lotus</name>
    <dbReference type="NCBI Taxonomy" id="4432"/>
    <lineage>
        <taxon>Eukaryota</taxon>
        <taxon>Viridiplantae</taxon>
        <taxon>Streptophyta</taxon>
        <taxon>Embryophyta</taxon>
        <taxon>Tracheophyta</taxon>
        <taxon>Spermatophyta</taxon>
        <taxon>Magnoliopsida</taxon>
        <taxon>Proteales</taxon>
        <taxon>Nelumbonaceae</taxon>
        <taxon>Nelumbo</taxon>
    </lineage>
</organism>
<protein>
    <submittedName>
        <fullName evidence="1">Uncharacterized protein</fullName>
    </submittedName>
</protein>
<proteinExistence type="predicted"/>
<keyword evidence="2" id="KW-1185">Reference proteome</keyword>
<comment type="caution">
    <text evidence="1">The sequence shown here is derived from an EMBL/GenBank/DDBJ whole genome shotgun (WGS) entry which is preliminary data.</text>
</comment>
<gene>
    <name evidence="1" type="ORF">HUJ06_016073</name>
</gene>
<accession>A0A822ZB41</accession>
<dbReference type="EMBL" id="DUZY01000005">
    <property type="protein sequence ID" value="DAD41750.1"/>
    <property type="molecule type" value="Genomic_DNA"/>
</dbReference>
<dbReference type="Proteomes" id="UP000607653">
    <property type="component" value="Unassembled WGS sequence"/>
</dbReference>
<dbReference type="AlphaFoldDB" id="A0A822ZB41"/>